<keyword evidence="4" id="KW-1185">Reference proteome</keyword>
<reference evidence="2 4" key="2">
    <citation type="submission" date="2018-06" db="EMBL/GenBank/DDBJ databases">
        <authorList>
            <consortium name="Pathogen Informatics"/>
            <person name="Doyle S."/>
        </authorList>
    </citation>
    <scope>NUCLEOTIDE SEQUENCE [LARGE SCALE GENOMIC DNA]</scope>
    <source>
        <strain evidence="2 4">NCTC11224</strain>
    </source>
</reference>
<evidence type="ECO:0000313" key="3">
    <source>
        <dbReference type="Proteomes" id="UP000095512"/>
    </source>
</evidence>
<evidence type="ECO:0000313" key="2">
    <source>
        <dbReference type="EMBL" id="SQB04699.1"/>
    </source>
</evidence>
<evidence type="ECO:0000313" key="4">
    <source>
        <dbReference type="Proteomes" id="UP000251853"/>
    </source>
</evidence>
<dbReference type="EMBL" id="UAVW01000001">
    <property type="protein sequence ID" value="SQB04699.1"/>
    <property type="molecule type" value="Genomic_DNA"/>
</dbReference>
<dbReference type="AlphaFoldDB" id="A0A174CNM0"/>
<reference evidence="1 3" key="1">
    <citation type="submission" date="2015-09" db="EMBL/GenBank/DDBJ databases">
        <authorList>
            <consortium name="Pathogen Informatics"/>
        </authorList>
    </citation>
    <scope>NUCLEOTIDE SEQUENCE [LARGE SCALE GENOMIC DNA]</scope>
    <source>
        <strain evidence="1 3">2789STDY5834865</strain>
    </source>
</reference>
<protein>
    <submittedName>
        <fullName evidence="1">Uncharacterized protein</fullName>
    </submittedName>
</protein>
<gene>
    <name evidence="1" type="ORF">ERS852480_00514</name>
    <name evidence="2" type="ORF">NCTC11224_01119</name>
</gene>
<proteinExistence type="predicted"/>
<organism evidence="1 3">
    <name type="scientific">Enterocloster clostridioformis</name>
    <dbReference type="NCBI Taxonomy" id="1531"/>
    <lineage>
        <taxon>Bacteria</taxon>
        <taxon>Bacillati</taxon>
        <taxon>Bacillota</taxon>
        <taxon>Clostridia</taxon>
        <taxon>Lachnospirales</taxon>
        <taxon>Lachnospiraceae</taxon>
        <taxon>Enterocloster</taxon>
    </lineage>
</organism>
<name>A0A174CNM0_9FIRM</name>
<dbReference type="Proteomes" id="UP000251853">
    <property type="component" value="Unassembled WGS sequence"/>
</dbReference>
<evidence type="ECO:0000313" key="1">
    <source>
        <dbReference type="EMBL" id="CUO14527.1"/>
    </source>
</evidence>
<dbReference type="EMBL" id="CZAB01000003">
    <property type="protein sequence ID" value="CUO14527.1"/>
    <property type="molecule type" value="Genomic_DNA"/>
</dbReference>
<accession>A0A174CNM0</accession>
<sequence>MLQAIVSYAKQADVGIEDMTFEVSNEELSQSELLFENIPEGILRALKEFAAALKDSSDTAEMNLRVGELKTSSLHRGIKKDGRMDIFSGPCRRWIPWRWNDGEKNQTTDLHFLRGRE</sequence>
<dbReference type="RefSeq" id="WP_022200898.1">
    <property type="nucleotide sequence ID" value="NZ_JAWYIV010000102.1"/>
</dbReference>
<dbReference type="Proteomes" id="UP000095512">
    <property type="component" value="Unassembled WGS sequence"/>
</dbReference>